<sequence>MSGWSTLQLTEFFSAITRAGSVSTATRLAVQRATEATDAEVAAVICDDEVPASVGLGRSPSPTLFTSLETGCDETTFPGVGTMHVTVHVLDRDAPTADRLVIARTDEPFAAEERQMLQGMARVLGLALRGLRTLEAERELRRTQEREAAARQELVEALERRERLLETLLSVQRSAGQRPLAEVLDMITSGTAGLLDGVTVALVLRGAVASVSGPSCEGLTFAADRAVTAGAPVTCDDLEAAPVHINGDVAGALVIAMPTDAVPVSPSVVVPAGAAAGAGAGPGVGAGVAAGAGVGFTDGFAVAVAVGAGSGVRSAERRDVLAAFAEQASLALTGAHTLAAVHEAQHDPLTRLPNRALFLHRVEETITAGAAALLYLDLDLFKQVNDTLGHAAGDELLRAVAGRLRAAIRDTDMPARLGGDEFAVLLEPLTHRGQARDIAQRVIDSIARPYDIAGRTVTTRASVGVAYSGGRSAERLLEEADLAMYRAKKTRKGTYQEFEPEMRLELPQAV</sequence>
<feature type="coiled-coil region" evidence="1">
    <location>
        <begin position="133"/>
        <end position="167"/>
    </location>
</feature>
<dbReference type="PANTHER" id="PTHR46663:SF3">
    <property type="entry name" value="SLL0267 PROTEIN"/>
    <property type="match status" value="1"/>
</dbReference>
<comment type="caution">
    <text evidence="3">The sequence shown here is derived from an EMBL/GenBank/DDBJ whole genome shotgun (WGS) entry which is preliminary data.</text>
</comment>
<dbReference type="CDD" id="cd01949">
    <property type="entry name" value="GGDEF"/>
    <property type="match status" value="1"/>
</dbReference>
<evidence type="ECO:0000313" key="3">
    <source>
        <dbReference type="EMBL" id="MFD1364720.1"/>
    </source>
</evidence>
<name>A0ABW4A1X6_9ACTN</name>
<dbReference type="PROSITE" id="PS50887">
    <property type="entry name" value="GGDEF"/>
    <property type="match status" value="1"/>
</dbReference>
<dbReference type="NCBIfam" id="TIGR00254">
    <property type="entry name" value="GGDEF"/>
    <property type="match status" value="1"/>
</dbReference>
<organism evidence="3 4">
    <name type="scientific">Actinoplanes sichuanensis</name>
    <dbReference type="NCBI Taxonomy" id="512349"/>
    <lineage>
        <taxon>Bacteria</taxon>
        <taxon>Bacillati</taxon>
        <taxon>Actinomycetota</taxon>
        <taxon>Actinomycetes</taxon>
        <taxon>Micromonosporales</taxon>
        <taxon>Micromonosporaceae</taxon>
        <taxon>Actinoplanes</taxon>
    </lineage>
</organism>
<evidence type="ECO:0000313" key="4">
    <source>
        <dbReference type="Proteomes" id="UP001597183"/>
    </source>
</evidence>
<dbReference type="RefSeq" id="WP_317791445.1">
    <property type="nucleotide sequence ID" value="NZ_AP028461.1"/>
</dbReference>
<dbReference type="InterPro" id="IPR029787">
    <property type="entry name" value="Nucleotide_cyclase"/>
</dbReference>
<dbReference type="EC" id="2.7.7.65" evidence="3"/>
<dbReference type="Gene3D" id="3.30.70.270">
    <property type="match status" value="1"/>
</dbReference>
<dbReference type="Proteomes" id="UP001597183">
    <property type="component" value="Unassembled WGS sequence"/>
</dbReference>
<keyword evidence="3" id="KW-0548">Nucleotidyltransferase</keyword>
<dbReference type="Pfam" id="PF00990">
    <property type="entry name" value="GGDEF"/>
    <property type="match status" value="1"/>
</dbReference>
<dbReference type="InterPro" id="IPR052163">
    <property type="entry name" value="DGC-Regulatory_Protein"/>
</dbReference>
<evidence type="ECO:0000259" key="2">
    <source>
        <dbReference type="PROSITE" id="PS50887"/>
    </source>
</evidence>
<dbReference type="PANTHER" id="PTHR46663">
    <property type="entry name" value="DIGUANYLATE CYCLASE DGCT-RELATED"/>
    <property type="match status" value="1"/>
</dbReference>
<reference evidence="4" key="1">
    <citation type="journal article" date="2019" name="Int. J. Syst. Evol. Microbiol.">
        <title>The Global Catalogue of Microorganisms (GCM) 10K type strain sequencing project: providing services to taxonomists for standard genome sequencing and annotation.</title>
        <authorList>
            <consortium name="The Broad Institute Genomics Platform"/>
            <consortium name="The Broad Institute Genome Sequencing Center for Infectious Disease"/>
            <person name="Wu L."/>
            <person name="Ma J."/>
        </authorList>
    </citation>
    <scope>NUCLEOTIDE SEQUENCE [LARGE SCALE GENOMIC DNA]</scope>
    <source>
        <strain evidence="4">CCM 7526</strain>
    </source>
</reference>
<dbReference type="EMBL" id="JBHTMK010000005">
    <property type="protein sequence ID" value="MFD1364720.1"/>
    <property type="molecule type" value="Genomic_DNA"/>
</dbReference>
<feature type="domain" description="GGDEF" evidence="2">
    <location>
        <begin position="369"/>
        <end position="500"/>
    </location>
</feature>
<keyword evidence="3" id="KW-0808">Transferase</keyword>
<keyword evidence="1" id="KW-0175">Coiled coil</keyword>
<protein>
    <submittedName>
        <fullName evidence="3">Diguanylate cyclase domain-containing protein</fullName>
        <ecNumber evidence="3">2.7.7.65</ecNumber>
    </submittedName>
</protein>
<dbReference type="InterPro" id="IPR000160">
    <property type="entry name" value="GGDEF_dom"/>
</dbReference>
<dbReference type="InterPro" id="IPR043128">
    <property type="entry name" value="Rev_trsase/Diguanyl_cyclase"/>
</dbReference>
<dbReference type="SMART" id="SM00267">
    <property type="entry name" value="GGDEF"/>
    <property type="match status" value="1"/>
</dbReference>
<gene>
    <name evidence="3" type="ORF">ACFQ5G_05095</name>
</gene>
<keyword evidence="4" id="KW-1185">Reference proteome</keyword>
<evidence type="ECO:0000256" key="1">
    <source>
        <dbReference type="SAM" id="Coils"/>
    </source>
</evidence>
<accession>A0ABW4A1X6</accession>
<dbReference type="SUPFAM" id="SSF55073">
    <property type="entry name" value="Nucleotide cyclase"/>
    <property type="match status" value="1"/>
</dbReference>
<dbReference type="GO" id="GO:0052621">
    <property type="term" value="F:diguanylate cyclase activity"/>
    <property type="evidence" value="ECO:0007669"/>
    <property type="project" value="UniProtKB-EC"/>
</dbReference>
<proteinExistence type="predicted"/>